<evidence type="ECO:0000256" key="9">
    <source>
        <dbReference type="RuleBase" id="RU004447"/>
    </source>
</evidence>
<name>A0ABD1F112_HYPHA</name>
<dbReference type="PANTHER" id="PTHR11851">
    <property type="entry name" value="METALLOPROTEASE"/>
    <property type="match status" value="1"/>
</dbReference>
<dbReference type="InterPro" id="IPR011249">
    <property type="entry name" value="Metalloenz_LuxS/M16"/>
</dbReference>
<dbReference type="InterPro" id="IPR011765">
    <property type="entry name" value="Pept_M16_N"/>
</dbReference>
<evidence type="ECO:0000256" key="3">
    <source>
        <dbReference type="ARBA" id="ARBA00007261"/>
    </source>
</evidence>
<evidence type="ECO:0000259" key="10">
    <source>
        <dbReference type="Pfam" id="PF00675"/>
    </source>
</evidence>
<dbReference type="AlphaFoldDB" id="A0ABD1F112"/>
<proteinExistence type="inferred from homology"/>
<keyword evidence="13" id="KW-1185">Reference proteome</keyword>
<dbReference type="Gene3D" id="3.30.830.10">
    <property type="entry name" value="Metalloenzyme, LuxS/M16 peptidase-like"/>
    <property type="match status" value="2"/>
</dbReference>
<dbReference type="InterPro" id="IPR001431">
    <property type="entry name" value="Pept_M16_Zn_BS"/>
</dbReference>
<dbReference type="GO" id="GO:0006508">
    <property type="term" value="P:proteolysis"/>
    <property type="evidence" value="ECO:0007669"/>
    <property type="project" value="UniProtKB-ARBA"/>
</dbReference>
<comment type="caution">
    <text evidence="12">The sequence shown here is derived from an EMBL/GenBank/DDBJ whole genome shotgun (WGS) entry which is preliminary data.</text>
</comment>
<evidence type="ECO:0000256" key="1">
    <source>
        <dbReference type="ARBA" id="ARBA00002123"/>
    </source>
</evidence>
<dbReference type="Pfam" id="PF00675">
    <property type="entry name" value="Peptidase_M16"/>
    <property type="match status" value="1"/>
</dbReference>
<reference evidence="12 13" key="1">
    <citation type="submission" date="2024-05" db="EMBL/GenBank/DDBJ databases">
        <title>Genetic variation in Jamaican populations of the coffee berry borer (Hypothenemus hampei).</title>
        <authorList>
            <person name="Errbii M."/>
            <person name="Myrie A."/>
        </authorList>
    </citation>
    <scope>NUCLEOTIDE SEQUENCE [LARGE SCALE GENOMIC DNA]</scope>
    <source>
        <strain evidence="12">JA-Hopewell-2020-01-JO</strain>
        <tissue evidence="12">Whole body</tissue>
    </source>
</reference>
<evidence type="ECO:0000256" key="4">
    <source>
        <dbReference type="ARBA" id="ARBA00016741"/>
    </source>
</evidence>
<comment type="subcellular location">
    <subcellularLocation>
        <location evidence="2">Mitochondrion matrix</location>
    </subcellularLocation>
</comment>
<dbReference type="InterPro" id="IPR007863">
    <property type="entry name" value="Peptidase_M16_C"/>
</dbReference>
<evidence type="ECO:0000256" key="7">
    <source>
        <dbReference type="ARBA" id="ARBA00030006"/>
    </source>
</evidence>
<dbReference type="InterPro" id="IPR050361">
    <property type="entry name" value="MPP/UQCRC_Complex"/>
</dbReference>
<feature type="domain" description="Peptidase M16 C-terminal" evidence="11">
    <location>
        <begin position="240"/>
        <end position="435"/>
    </location>
</feature>
<keyword evidence="5" id="KW-0809">Transit peptide</keyword>
<dbReference type="PANTHER" id="PTHR11851:SF49">
    <property type="entry name" value="MITOCHONDRIAL-PROCESSING PEPTIDASE SUBUNIT ALPHA"/>
    <property type="match status" value="1"/>
</dbReference>
<keyword evidence="6" id="KW-0496">Mitochondrion</keyword>
<sequence>MALQASKNITSTILHSKNKVWKSPNHFIKRCSSAEWSNLAERPKNKVTDMPPMSEPVKGLPRAVYSNFREENQQSKVTTLANGLRVASENRFGEFCTVGVVIDSGPRYEVAYPSGISHYLEKLAFNSTKYYPDRDEMINKLEKHGGICDSQASRDTFMYAASAYTTGLNDVIQLLAEATLRPQITLEEVEGAKQAIHFELETLLMRPEQETILMDMIHAAAYRDNTLGLPKLCPIQNLEKIDREMLFLYLSQHYTPKRMVIAGVGVEHERLVDTVQKYFVDIKPVWEVESLFGKRPVIEVDKSIAQYTGGLEQEECDIPQFASAGLPVLSHIMIGLEGCSHQDSDFIAMCVLNMMMGGGGSFSAGGPGKGMYTRLYTNVLNRYHWMYSATAYNHAYNDTGLFCIHASAPPNYMRDMVEVIVKELVNMTCHVGDQELRI</sequence>
<dbReference type="GO" id="GO:0005759">
    <property type="term" value="C:mitochondrial matrix"/>
    <property type="evidence" value="ECO:0007669"/>
    <property type="project" value="UniProtKB-SubCell"/>
</dbReference>
<organism evidence="12 13">
    <name type="scientific">Hypothenemus hampei</name>
    <name type="common">Coffee berry borer</name>
    <dbReference type="NCBI Taxonomy" id="57062"/>
    <lineage>
        <taxon>Eukaryota</taxon>
        <taxon>Metazoa</taxon>
        <taxon>Ecdysozoa</taxon>
        <taxon>Arthropoda</taxon>
        <taxon>Hexapoda</taxon>
        <taxon>Insecta</taxon>
        <taxon>Pterygota</taxon>
        <taxon>Neoptera</taxon>
        <taxon>Endopterygota</taxon>
        <taxon>Coleoptera</taxon>
        <taxon>Polyphaga</taxon>
        <taxon>Cucujiformia</taxon>
        <taxon>Curculionidae</taxon>
        <taxon>Scolytinae</taxon>
        <taxon>Hypothenemus</taxon>
    </lineage>
</organism>
<gene>
    <name evidence="12" type="ORF">ABEB36_003752</name>
</gene>
<evidence type="ECO:0000256" key="8">
    <source>
        <dbReference type="ARBA" id="ARBA00032315"/>
    </source>
</evidence>
<evidence type="ECO:0000256" key="2">
    <source>
        <dbReference type="ARBA" id="ARBA00004305"/>
    </source>
</evidence>
<feature type="domain" description="Peptidase M16 N-terminal" evidence="10">
    <location>
        <begin position="85"/>
        <end position="234"/>
    </location>
</feature>
<evidence type="ECO:0000259" key="11">
    <source>
        <dbReference type="Pfam" id="PF05193"/>
    </source>
</evidence>
<accession>A0ABD1F112</accession>
<dbReference type="Proteomes" id="UP001566132">
    <property type="component" value="Unassembled WGS sequence"/>
</dbReference>
<evidence type="ECO:0000256" key="6">
    <source>
        <dbReference type="ARBA" id="ARBA00023128"/>
    </source>
</evidence>
<dbReference type="PROSITE" id="PS00143">
    <property type="entry name" value="INSULINASE"/>
    <property type="match status" value="1"/>
</dbReference>
<comment type="similarity">
    <text evidence="3 9">Belongs to the peptidase M16 family.</text>
</comment>
<evidence type="ECO:0000313" key="12">
    <source>
        <dbReference type="EMBL" id="KAL1508937.1"/>
    </source>
</evidence>
<dbReference type="Pfam" id="PF05193">
    <property type="entry name" value="Peptidase_M16_C"/>
    <property type="match status" value="1"/>
</dbReference>
<protein>
    <recommendedName>
        <fullName evidence="4">Mitochondrial-processing peptidase subunit alpha</fullName>
    </recommendedName>
    <alternativeName>
        <fullName evidence="7">Alpha-MPP</fullName>
    </alternativeName>
    <alternativeName>
        <fullName evidence="8">Inactive zinc metalloprotease alpha</fullName>
    </alternativeName>
</protein>
<dbReference type="FunFam" id="3.30.830.10:FF:000014">
    <property type="entry name" value="Mitochondrial-processing peptidase alpha subunit, mitochondrial"/>
    <property type="match status" value="1"/>
</dbReference>
<evidence type="ECO:0000313" key="13">
    <source>
        <dbReference type="Proteomes" id="UP001566132"/>
    </source>
</evidence>
<comment type="function">
    <text evidence="1">Substrate recognition and binding subunit of the essential mitochondrial processing protease (MPP), which cleaves the mitochondrial sequence off newly imported precursors proteins.</text>
</comment>
<dbReference type="EMBL" id="JBDJPC010000003">
    <property type="protein sequence ID" value="KAL1508937.1"/>
    <property type="molecule type" value="Genomic_DNA"/>
</dbReference>
<evidence type="ECO:0000256" key="5">
    <source>
        <dbReference type="ARBA" id="ARBA00022946"/>
    </source>
</evidence>
<dbReference type="SUPFAM" id="SSF63411">
    <property type="entry name" value="LuxS/MPP-like metallohydrolase"/>
    <property type="match status" value="2"/>
</dbReference>